<dbReference type="PROSITE" id="PS01228">
    <property type="entry name" value="COF_1"/>
    <property type="match status" value="1"/>
</dbReference>
<dbReference type="AlphaFoldDB" id="L0K9P4"/>
<keyword evidence="1" id="KW-0378">Hydrolase</keyword>
<dbReference type="InterPro" id="IPR036412">
    <property type="entry name" value="HAD-like_sf"/>
</dbReference>
<dbReference type="eggNOG" id="COG0561">
    <property type="taxonomic scope" value="Bacteria"/>
</dbReference>
<dbReference type="InterPro" id="IPR000150">
    <property type="entry name" value="Cof"/>
</dbReference>
<protein>
    <submittedName>
        <fullName evidence="1">HAD-superfamily hydrolase, subfamily IIB</fullName>
    </submittedName>
</protein>
<dbReference type="PANTHER" id="PTHR10000">
    <property type="entry name" value="PHOSPHOSERINE PHOSPHATASE"/>
    <property type="match status" value="1"/>
</dbReference>
<dbReference type="STRING" id="748449.Halha_1823"/>
<gene>
    <name evidence="1" type="ordered locus">Halha_1823</name>
</gene>
<dbReference type="GO" id="GO:0016791">
    <property type="term" value="F:phosphatase activity"/>
    <property type="evidence" value="ECO:0007669"/>
    <property type="project" value="UniProtKB-ARBA"/>
</dbReference>
<dbReference type="EMBL" id="CP003359">
    <property type="protein sequence ID" value="AGB41736.1"/>
    <property type="molecule type" value="Genomic_DNA"/>
</dbReference>
<dbReference type="SFLD" id="SFLDS00003">
    <property type="entry name" value="Haloacid_Dehalogenase"/>
    <property type="match status" value="1"/>
</dbReference>
<dbReference type="NCBIfam" id="TIGR01484">
    <property type="entry name" value="HAD-SF-IIB"/>
    <property type="match status" value="1"/>
</dbReference>
<dbReference type="Pfam" id="PF08282">
    <property type="entry name" value="Hydrolase_3"/>
    <property type="match status" value="1"/>
</dbReference>
<dbReference type="GO" id="GO:0005829">
    <property type="term" value="C:cytosol"/>
    <property type="evidence" value="ECO:0007669"/>
    <property type="project" value="TreeGrafter"/>
</dbReference>
<keyword evidence="2" id="KW-1185">Reference proteome</keyword>
<accession>L0K9P4</accession>
<name>L0K9P4_HALHC</name>
<sequence>MSYKLVAIDMDGTLLNNQHQVSIENKKTIKQLAKQGIGFVLASGRPYDALHPYTQELEVYLPLITANGSVIKSTIDNKVYHKWQMPLKLAQKIYHYGLRNNFAVSLYFEDEIVTFDEELAQGHRELEKIEPKVMEVEEFEFTKAPIKILYYNNSDEITKAFSKLTKQYADKLYITRSDDEFLEFLNADVSKGMALEYLIERLDLTAEEVIAIGNNHNDIAMFEVAGLAVAMDNAPQEVKEEADFITKSNLDNGVAYALKKFILNDKGEI</sequence>
<dbReference type="NCBIfam" id="TIGR00099">
    <property type="entry name" value="Cof-subfamily"/>
    <property type="match status" value="1"/>
</dbReference>
<dbReference type="SUPFAM" id="SSF56784">
    <property type="entry name" value="HAD-like"/>
    <property type="match status" value="1"/>
</dbReference>
<dbReference type="KEGG" id="hhl:Halha_1823"/>
<evidence type="ECO:0000313" key="1">
    <source>
        <dbReference type="EMBL" id="AGB41736.1"/>
    </source>
</evidence>
<organism evidence="1 2">
    <name type="scientific">Halobacteroides halobius (strain ATCC 35273 / DSM 5150 / MD-1)</name>
    <dbReference type="NCBI Taxonomy" id="748449"/>
    <lineage>
        <taxon>Bacteria</taxon>
        <taxon>Bacillati</taxon>
        <taxon>Bacillota</taxon>
        <taxon>Clostridia</taxon>
        <taxon>Halanaerobiales</taxon>
        <taxon>Halobacteroidaceae</taxon>
        <taxon>Halobacteroides</taxon>
    </lineage>
</organism>
<reference evidence="2" key="1">
    <citation type="submission" date="2012-02" db="EMBL/GenBank/DDBJ databases">
        <title>The complete genome of Halobacteroides halobius DSM 5150.</title>
        <authorList>
            <person name="Lucas S."/>
            <person name="Copeland A."/>
            <person name="Lapidus A."/>
            <person name="Glavina del Rio T."/>
            <person name="Dalin E."/>
            <person name="Tice H."/>
            <person name="Bruce D."/>
            <person name="Goodwin L."/>
            <person name="Pitluck S."/>
            <person name="Peters L."/>
            <person name="Mikhailova N."/>
            <person name="Gu W."/>
            <person name="Kyrpides N."/>
            <person name="Mavromatis K."/>
            <person name="Ivanova N."/>
            <person name="Brettin T."/>
            <person name="Detter J.C."/>
            <person name="Han C."/>
            <person name="Larimer F."/>
            <person name="Land M."/>
            <person name="Hauser L."/>
            <person name="Markowitz V."/>
            <person name="Cheng J.-F."/>
            <person name="Hugenholtz P."/>
            <person name="Woyke T."/>
            <person name="Wu D."/>
            <person name="Tindall B."/>
            <person name="Pomrenke H."/>
            <person name="Brambilla E."/>
            <person name="Klenk H.-P."/>
            <person name="Eisen J.A."/>
        </authorList>
    </citation>
    <scope>NUCLEOTIDE SEQUENCE [LARGE SCALE GENOMIC DNA]</scope>
    <source>
        <strain evidence="2">ATCC 35273 / DSM 5150 / MD-1</strain>
    </source>
</reference>
<dbReference type="InterPro" id="IPR006379">
    <property type="entry name" value="HAD-SF_hydro_IIB"/>
</dbReference>
<dbReference type="SFLD" id="SFLDG01140">
    <property type="entry name" value="C2.B:_Phosphomannomutase_and_P"/>
    <property type="match status" value="1"/>
</dbReference>
<evidence type="ECO:0000313" key="2">
    <source>
        <dbReference type="Proteomes" id="UP000010880"/>
    </source>
</evidence>
<dbReference type="Gene3D" id="3.30.1240.10">
    <property type="match status" value="1"/>
</dbReference>
<dbReference type="Proteomes" id="UP000010880">
    <property type="component" value="Chromosome"/>
</dbReference>
<dbReference type="GO" id="GO:0000287">
    <property type="term" value="F:magnesium ion binding"/>
    <property type="evidence" value="ECO:0007669"/>
    <property type="project" value="TreeGrafter"/>
</dbReference>
<dbReference type="Gene3D" id="3.40.50.1000">
    <property type="entry name" value="HAD superfamily/HAD-like"/>
    <property type="match status" value="1"/>
</dbReference>
<dbReference type="RefSeq" id="WP_015327452.1">
    <property type="nucleotide sequence ID" value="NC_019978.1"/>
</dbReference>
<dbReference type="OrthoDB" id="9781413at2"/>
<dbReference type="InterPro" id="IPR023214">
    <property type="entry name" value="HAD_sf"/>
</dbReference>
<dbReference type="CDD" id="cd07516">
    <property type="entry name" value="HAD_Pase"/>
    <property type="match status" value="1"/>
</dbReference>
<proteinExistence type="predicted"/>
<dbReference type="PANTHER" id="PTHR10000:SF8">
    <property type="entry name" value="HAD SUPERFAMILY HYDROLASE-LIKE, TYPE 3"/>
    <property type="match status" value="1"/>
</dbReference>
<dbReference type="HOGENOM" id="CLU_044146_0_1_9"/>